<name>J4TIV0_9MYCO</name>
<protein>
    <recommendedName>
        <fullName evidence="17">Acyl-coenzyme A thioesterase THEM4</fullName>
        <ecNumber evidence="16">3.1.2.2</ecNumber>
    </recommendedName>
    <alternativeName>
        <fullName evidence="18">Thioesterase superfamily member 4</fullName>
    </alternativeName>
</protein>
<dbReference type="PANTHER" id="PTHR12418:SF19">
    <property type="entry name" value="ACYL-COENZYME A THIOESTERASE THEM4"/>
    <property type="match status" value="1"/>
</dbReference>
<evidence type="ECO:0000313" key="25">
    <source>
        <dbReference type="EMBL" id="EJO89498.1"/>
    </source>
</evidence>
<keyword evidence="12" id="KW-0966">Cell projection</keyword>
<keyword evidence="7" id="KW-0378">Hydrolase</keyword>
<evidence type="ECO:0000256" key="6">
    <source>
        <dbReference type="ARBA" id="ARBA00022703"/>
    </source>
</evidence>
<comment type="caution">
    <text evidence="25">The sequence shown here is derived from an EMBL/GenBank/DDBJ whole genome shotgun (WGS) entry which is preliminary data.</text>
</comment>
<evidence type="ECO:0000256" key="21">
    <source>
        <dbReference type="ARBA" id="ARBA00047969"/>
    </source>
</evidence>
<evidence type="ECO:0000256" key="14">
    <source>
        <dbReference type="ARBA" id="ARBA00037002"/>
    </source>
</evidence>
<dbReference type="CDD" id="cd03443">
    <property type="entry name" value="PaaI_thioesterase"/>
    <property type="match status" value="1"/>
</dbReference>
<dbReference type="Proteomes" id="UP000006455">
    <property type="component" value="Unassembled WGS sequence"/>
</dbReference>
<evidence type="ECO:0000256" key="5">
    <source>
        <dbReference type="ARBA" id="ARBA00022490"/>
    </source>
</evidence>
<evidence type="ECO:0000256" key="15">
    <source>
        <dbReference type="ARBA" id="ARBA00038456"/>
    </source>
</evidence>
<evidence type="ECO:0000256" key="9">
    <source>
        <dbReference type="ARBA" id="ARBA00022946"/>
    </source>
</evidence>
<dbReference type="Pfam" id="PF03061">
    <property type="entry name" value="4HBT"/>
    <property type="match status" value="1"/>
</dbReference>
<proteinExistence type="inferred from homology"/>
<comment type="similarity">
    <text evidence="15">Belongs to the THEM4/THEM5 thioesterase family.</text>
</comment>
<keyword evidence="8" id="KW-0276">Fatty acid metabolism</keyword>
<comment type="catalytic activity">
    <reaction evidence="22">
        <text>dodecanoyl-CoA + H2O = dodecanoate + CoA + H(+)</text>
        <dbReference type="Rhea" id="RHEA:30135"/>
        <dbReference type="ChEBI" id="CHEBI:15377"/>
        <dbReference type="ChEBI" id="CHEBI:15378"/>
        <dbReference type="ChEBI" id="CHEBI:18262"/>
        <dbReference type="ChEBI" id="CHEBI:57287"/>
        <dbReference type="ChEBI" id="CHEBI:57375"/>
    </reaction>
    <physiologicalReaction direction="left-to-right" evidence="22">
        <dbReference type="Rhea" id="RHEA:30136"/>
    </physiologicalReaction>
</comment>
<evidence type="ECO:0000256" key="3">
    <source>
        <dbReference type="ARBA" id="ARBA00004632"/>
    </source>
</evidence>
<keyword evidence="5" id="KW-0963">Cytoplasm</keyword>
<evidence type="ECO:0000256" key="18">
    <source>
        <dbReference type="ARBA" id="ARBA00043210"/>
    </source>
</evidence>
<comment type="subcellular location">
    <subcellularLocation>
        <location evidence="3">Cell projection</location>
        <location evidence="3">Ruffle membrane</location>
    </subcellularLocation>
    <subcellularLocation>
        <location evidence="2">Cytoplasm</location>
    </subcellularLocation>
    <subcellularLocation>
        <location evidence="1">Membrane</location>
        <topology evidence="1">Peripheral membrane protein</topology>
    </subcellularLocation>
</comment>
<dbReference type="GO" id="GO:0006631">
    <property type="term" value="P:fatty acid metabolic process"/>
    <property type="evidence" value="ECO:0007669"/>
    <property type="project" value="UniProtKB-KW"/>
</dbReference>
<evidence type="ECO:0000256" key="10">
    <source>
        <dbReference type="ARBA" id="ARBA00023098"/>
    </source>
</evidence>
<dbReference type="STRING" id="1041522.GCA_002105755_02102"/>
<evidence type="ECO:0000256" key="19">
    <source>
        <dbReference type="ARBA" id="ARBA00047588"/>
    </source>
</evidence>
<keyword evidence="6" id="KW-0053">Apoptosis</keyword>
<evidence type="ECO:0000256" key="11">
    <source>
        <dbReference type="ARBA" id="ARBA00023136"/>
    </source>
</evidence>
<dbReference type="GO" id="GO:0016020">
    <property type="term" value="C:membrane"/>
    <property type="evidence" value="ECO:0007669"/>
    <property type="project" value="UniProtKB-SubCell"/>
</dbReference>
<sequence>MLDEIVGHCVTLGDEFVVTGSLKIDFVKPVPISRPLTSRAAVVRREGRRVYVAAELSLTSSGAVLASAHATMVRRPSNHYERHQEWLDGQCEA</sequence>
<evidence type="ECO:0000256" key="7">
    <source>
        <dbReference type="ARBA" id="ARBA00022801"/>
    </source>
</evidence>
<dbReference type="InterPro" id="IPR029069">
    <property type="entry name" value="HotDog_dom_sf"/>
</dbReference>
<evidence type="ECO:0000256" key="4">
    <source>
        <dbReference type="ARBA" id="ARBA00022475"/>
    </source>
</evidence>
<dbReference type="GO" id="GO:0016787">
    <property type="term" value="F:hydrolase activity"/>
    <property type="evidence" value="ECO:0007669"/>
    <property type="project" value="UniProtKB-KW"/>
</dbReference>
<dbReference type="AlphaFoldDB" id="J4TIV0"/>
<dbReference type="GO" id="GO:0005737">
    <property type="term" value="C:cytoplasm"/>
    <property type="evidence" value="ECO:0007669"/>
    <property type="project" value="UniProtKB-SubCell"/>
</dbReference>
<comment type="catalytic activity">
    <reaction evidence="21">
        <text>decanoyl-CoA + H2O = decanoate + CoA + H(+)</text>
        <dbReference type="Rhea" id="RHEA:40059"/>
        <dbReference type="ChEBI" id="CHEBI:15377"/>
        <dbReference type="ChEBI" id="CHEBI:15378"/>
        <dbReference type="ChEBI" id="CHEBI:27689"/>
        <dbReference type="ChEBI" id="CHEBI:57287"/>
        <dbReference type="ChEBI" id="CHEBI:61430"/>
    </reaction>
    <physiologicalReaction direction="left-to-right" evidence="21">
        <dbReference type="Rhea" id="RHEA:40060"/>
    </physiologicalReaction>
</comment>
<evidence type="ECO:0000259" key="24">
    <source>
        <dbReference type="Pfam" id="PF03061"/>
    </source>
</evidence>
<comment type="catalytic activity">
    <reaction evidence="14">
        <text>(9Z)-octadecenoyl-CoA + H2O = (9Z)-octadecenoate + CoA + H(+)</text>
        <dbReference type="Rhea" id="RHEA:40139"/>
        <dbReference type="ChEBI" id="CHEBI:15377"/>
        <dbReference type="ChEBI" id="CHEBI:15378"/>
        <dbReference type="ChEBI" id="CHEBI:30823"/>
        <dbReference type="ChEBI" id="CHEBI:57287"/>
        <dbReference type="ChEBI" id="CHEBI:57387"/>
    </reaction>
    <physiologicalReaction direction="left-to-right" evidence="14">
        <dbReference type="Rhea" id="RHEA:40140"/>
    </physiologicalReaction>
</comment>
<keyword evidence="10" id="KW-0443">Lipid metabolism</keyword>
<comment type="catalytic activity">
    <reaction evidence="13">
        <text>(5Z,8Z,11Z,14Z)-eicosatetraenoyl-CoA + H2O = (5Z,8Z,11Z,14Z)-eicosatetraenoate + CoA + H(+)</text>
        <dbReference type="Rhea" id="RHEA:40151"/>
        <dbReference type="ChEBI" id="CHEBI:15377"/>
        <dbReference type="ChEBI" id="CHEBI:15378"/>
        <dbReference type="ChEBI" id="CHEBI:32395"/>
        <dbReference type="ChEBI" id="CHEBI:57287"/>
        <dbReference type="ChEBI" id="CHEBI:57368"/>
    </reaction>
    <physiologicalReaction direction="left-to-right" evidence="13">
        <dbReference type="Rhea" id="RHEA:40152"/>
    </physiologicalReaction>
</comment>
<organism evidence="25 26">
    <name type="scientific">Mycobacterium colombiense CECT 3035</name>
    <dbReference type="NCBI Taxonomy" id="1041522"/>
    <lineage>
        <taxon>Bacteria</taxon>
        <taxon>Bacillati</taxon>
        <taxon>Actinomycetota</taxon>
        <taxon>Actinomycetes</taxon>
        <taxon>Mycobacteriales</taxon>
        <taxon>Mycobacteriaceae</taxon>
        <taxon>Mycobacterium</taxon>
        <taxon>Mycobacterium avium complex (MAC)</taxon>
    </lineage>
</organism>
<evidence type="ECO:0000256" key="13">
    <source>
        <dbReference type="ARBA" id="ARBA00035852"/>
    </source>
</evidence>
<dbReference type="PANTHER" id="PTHR12418">
    <property type="entry name" value="ACYL-COENZYME A THIOESTERASE THEM4"/>
    <property type="match status" value="1"/>
</dbReference>
<evidence type="ECO:0000256" key="23">
    <source>
        <dbReference type="ARBA" id="ARBA00048180"/>
    </source>
</evidence>
<dbReference type="Gene3D" id="3.10.129.10">
    <property type="entry name" value="Hotdog Thioesterase"/>
    <property type="match status" value="1"/>
</dbReference>
<dbReference type="SUPFAM" id="SSF54637">
    <property type="entry name" value="Thioesterase/thiol ester dehydrase-isomerase"/>
    <property type="match status" value="1"/>
</dbReference>
<keyword evidence="9" id="KW-0809">Transit peptide</keyword>
<gene>
    <name evidence="25" type="ORF">MCOL_V204895</name>
</gene>
<comment type="catalytic activity">
    <reaction evidence="23">
        <text>tetradecanoyl-CoA + H2O = tetradecanoate + CoA + H(+)</text>
        <dbReference type="Rhea" id="RHEA:40119"/>
        <dbReference type="ChEBI" id="CHEBI:15377"/>
        <dbReference type="ChEBI" id="CHEBI:15378"/>
        <dbReference type="ChEBI" id="CHEBI:30807"/>
        <dbReference type="ChEBI" id="CHEBI:57287"/>
        <dbReference type="ChEBI" id="CHEBI:57385"/>
    </reaction>
    <physiologicalReaction direction="left-to-right" evidence="23">
        <dbReference type="Rhea" id="RHEA:40120"/>
    </physiologicalReaction>
</comment>
<evidence type="ECO:0000256" key="12">
    <source>
        <dbReference type="ARBA" id="ARBA00023273"/>
    </source>
</evidence>
<comment type="catalytic activity">
    <reaction evidence="20">
        <text>hexadecanoyl-CoA + H2O = hexadecanoate + CoA + H(+)</text>
        <dbReference type="Rhea" id="RHEA:16645"/>
        <dbReference type="ChEBI" id="CHEBI:7896"/>
        <dbReference type="ChEBI" id="CHEBI:15377"/>
        <dbReference type="ChEBI" id="CHEBI:15378"/>
        <dbReference type="ChEBI" id="CHEBI:57287"/>
        <dbReference type="ChEBI" id="CHEBI:57379"/>
        <dbReference type="EC" id="3.1.2.2"/>
    </reaction>
    <physiologicalReaction direction="left-to-right" evidence="20">
        <dbReference type="Rhea" id="RHEA:16646"/>
    </physiologicalReaction>
</comment>
<evidence type="ECO:0000256" key="22">
    <source>
        <dbReference type="ARBA" id="ARBA00048074"/>
    </source>
</evidence>
<evidence type="ECO:0000256" key="2">
    <source>
        <dbReference type="ARBA" id="ARBA00004496"/>
    </source>
</evidence>
<evidence type="ECO:0000256" key="20">
    <source>
        <dbReference type="ARBA" id="ARBA00047734"/>
    </source>
</evidence>
<accession>J4TIV0</accession>
<dbReference type="EMBL" id="AFVW02000002">
    <property type="protein sequence ID" value="EJO89498.1"/>
    <property type="molecule type" value="Genomic_DNA"/>
</dbReference>
<evidence type="ECO:0000256" key="8">
    <source>
        <dbReference type="ARBA" id="ARBA00022832"/>
    </source>
</evidence>
<dbReference type="InterPro" id="IPR052365">
    <property type="entry name" value="THEM4/THEM5_acyl-CoA_thioest"/>
</dbReference>
<dbReference type="EC" id="3.1.2.2" evidence="16"/>
<comment type="catalytic activity">
    <reaction evidence="19">
        <text>octanoyl-CoA + H2O = octanoate + CoA + H(+)</text>
        <dbReference type="Rhea" id="RHEA:30143"/>
        <dbReference type="ChEBI" id="CHEBI:15377"/>
        <dbReference type="ChEBI" id="CHEBI:15378"/>
        <dbReference type="ChEBI" id="CHEBI:25646"/>
        <dbReference type="ChEBI" id="CHEBI:57287"/>
        <dbReference type="ChEBI" id="CHEBI:57386"/>
    </reaction>
    <physiologicalReaction direction="left-to-right" evidence="19">
        <dbReference type="Rhea" id="RHEA:30144"/>
    </physiologicalReaction>
</comment>
<keyword evidence="11" id="KW-0472">Membrane</keyword>
<feature type="domain" description="Thioesterase" evidence="24">
    <location>
        <begin position="12"/>
        <end position="56"/>
    </location>
</feature>
<dbReference type="InterPro" id="IPR006683">
    <property type="entry name" value="Thioestr_dom"/>
</dbReference>
<evidence type="ECO:0000256" key="1">
    <source>
        <dbReference type="ARBA" id="ARBA00004170"/>
    </source>
</evidence>
<evidence type="ECO:0000313" key="26">
    <source>
        <dbReference type="Proteomes" id="UP000006455"/>
    </source>
</evidence>
<evidence type="ECO:0000256" key="16">
    <source>
        <dbReference type="ARBA" id="ARBA00038848"/>
    </source>
</evidence>
<keyword evidence="4" id="KW-1003">Cell membrane</keyword>
<dbReference type="eggNOG" id="COG2050">
    <property type="taxonomic scope" value="Bacteria"/>
</dbReference>
<reference evidence="25 26" key="1">
    <citation type="journal article" date="2011" name="J. Bacteriol.">
        <title>Genome sequence of the Mycobacterium colombiense type strain, CECT 3035.</title>
        <authorList>
            <person name="Gonzalez-Perez M."/>
            <person name="Murcia M.I."/>
            <person name="Landsman D."/>
            <person name="Jordan I.K."/>
            <person name="Marino-Ramirez L."/>
        </authorList>
    </citation>
    <scope>NUCLEOTIDE SEQUENCE [LARGE SCALE GENOMIC DNA]</scope>
    <source>
        <strain evidence="25 26">CECT 3035</strain>
    </source>
</reference>
<evidence type="ECO:0000256" key="17">
    <source>
        <dbReference type="ARBA" id="ARBA00040123"/>
    </source>
</evidence>